<comment type="caution">
    <text evidence="4">The sequence shown here is derived from an EMBL/GenBank/DDBJ whole genome shotgun (WGS) entry which is preliminary data.</text>
</comment>
<dbReference type="SUPFAM" id="SSF53474">
    <property type="entry name" value="alpha/beta-Hydrolases"/>
    <property type="match status" value="1"/>
</dbReference>
<dbReference type="Pfam" id="PF20434">
    <property type="entry name" value="BD-FAE"/>
    <property type="match status" value="1"/>
</dbReference>
<name>A0ABQ9P7V8_9PEZI</name>
<evidence type="ECO:0000313" key="4">
    <source>
        <dbReference type="EMBL" id="KAK0367706.1"/>
    </source>
</evidence>
<organism evidence="4 5">
    <name type="scientific">Colletotrichum limetticola</name>
    <dbReference type="NCBI Taxonomy" id="1209924"/>
    <lineage>
        <taxon>Eukaryota</taxon>
        <taxon>Fungi</taxon>
        <taxon>Dikarya</taxon>
        <taxon>Ascomycota</taxon>
        <taxon>Pezizomycotina</taxon>
        <taxon>Sordariomycetes</taxon>
        <taxon>Hypocreomycetidae</taxon>
        <taxon>Glomerellales</taxon>
        <taxon>Glomerellaceae</taxon>
        <taxon>Colletotrichum</taxon>
        <taxon>Colletotrichum acutatum species complex</taxon>
    </lineage>
</organism>
<dbReference type="InterPro" id="IPR050300">
    <property type="entry name" value="GDXG_lipolytic_enzyme"/>
</dbReference>
<reference evidence="4" key="1">
    <citation type="submission" date="2023-04" db="EMBL/GenBank/DDBJ databases">
        <title>Colletotrichum limetticola genome sequence.</title>
        <authorList>
            <person name="Baroncelli R."/>
        </authorList>
    </citation>
    <scope>NUCLEOTIDE SEQUENCE</scope>
    <source>
        <strain evidence="4">KLA-Anderson</strain>
    </source>
</reference>
<dbReference type="PANTHER" id="PTHR48081:SF33">
    <property type="entry name" value="KYNURENINE FORMAMIDASE"/>
    <property type="match status" value="1"/>
</dbReference>
<feature type="domain" description="BD-FAE-like" evidence="3">
    <location>
        <begin position="91"/>
        <end position="260"/>
    </location>
</feature>
<feature type="region of interest" description="Disordered" evidence="2">
    <location>
        <begin position="1"/>
        <end position="22"/>
    </location>
</feature>
<dbReference type="Proteomes" id="UP001169217">
    <property type="component" value="Unassembled WGS sequence"/>
</dbReference>
<gene>
    <name evidence="4" type="ORF">CLIM01_14937</name>
</gene>
<keyword evidence="5" id="KW-1185">Reference proteome</keyword>
<protein>
    <recommendedName>
        <fullName evidence="3">BD-FAE-like domain-containing protein</fullName>
    </recommendedName>
</protein>
<keyword evidence="1" id="KW-0378">Hydrolase</keyword>
<evidence type="ECO:0000256" key="1">
    <source>
        <dbReference type="ARBA" id="ARBA00022801"/>
    </source>
</evidence>
<dbReference type="InterPro" id="IPR029058">
    <property type="entry name" value="AB_hydrolase_fold"/>
</dbReference>
<evidence type="ECO:0000256" key="2">
    <source>
        <dbReference type="SAM" id="MobiDB-lite"/>
    </source>
</evidence>
<dbReference type="Gene3D" id="3.40.50.1820">
    <property type="entry name" value="alpha/beta hydrolase"/>
    <property type="match status" value="1"/>
</dbReference>
<dbReference type="InterPro" id="IPR049492">
    <property type="entry name" value="BD-FAE-like_dom"/>
</dbReference>
<proteinExistence type="predicted"/>
<dbReference type="EMBL" id="JARUPT010001142">
    <property type="protein sequence ID" value="KAK0367706.1"/>
    <property type="molecule type" value="Genomic_DNA"/>
</dbReference>
<sequence>MTDNTSAEQPPGTSSTNDTTPAATALTSIELAARGLEVTGLDIYDKTSVANDQSRVEELMAAMHADVPKGGTDMPYGKKDTQCLRLWKPDSDHPPIIVFVHGGSWCAGTYLDSIGSAKIGHLLGKGYAVASINYSLIPEVTVAEQVQEVADSVGYLAENAIKLGIDAQRVVLMGHSSGAHIVTLLGTDTGYFVKSGVSIDTIRGVISLDGSNFNAAAELIDNPGNIAQNMTIGLGTDLKRLQFMSPVYHAQQPNAKTFLILQVQRQGDVRQAIEFAAVLNAAGTKNALHVFEGSAFEGHMAMLLRLGDVTYPATLVMDKWLDDYFPVV</sequence>
<dbReference type="PANTHER" id="PTHR48081">
    <property type="entry name" value="AB HYDROLASE SUPERFAMILY PROTEIN C4A8.06C"/>
    <property type="match status" value="1"/>
</dbReference>
<evidence type="ECO:0000259" key="3">
    <source>
        <dbReference type="Pfam" id="PF20434"/>
    </source>
</evidence>
<accession>A0ABQ9P7V8</accession>
<evidence type="ECO:0000313" key="5">
    <source>
        <dbReference type="Proteomes" id="UP001169217"/>
    </source>
</evidence>